<keyword evidence="2" id="KW-0812">Transmembrane</keyword>
<organism evidence="3 4">
    <name type="scientific">Podospora fimiseda</name>
    <dbReference type="NCBI Taxonomy" id="252190"/>
    <lineage>
        <taxon>Eukaryota</taxon>
        <taxon>Fungi</taxon>
        <taxon>Dikarya</taxon>
        <taxon>Ascomycota</taxon>
        <taxon>Pezizomycotina</taxon>
        <taxon>Sordariomycetes</taxon>
        <taxon>Sordariomycetidae</taxon>
        <taxon>Sordariales</taxon>
        <taxon>Podosporaceae</taxon>
        <taxon>Podospora</taxon>
    </lineage>
</organism>
<feature type="region of interest" description="Disordered" evidence="1">
    <location>
        <begin position="166"/>
        <end position="200"/>
    </location>
</feature>
<reference evidence="3" key="1">
    <citation type="journal article" date="2023" name="Mol. Phylogenet. Evol.">
        <title>Genome-scale phylogeny and comparative genomics of the fungal order Sordariales.</title>
        <authorList>
            <person name="Hensen N."/>
            <person name="Bonometti L."/>
            <person name="Westerberg I."/>
            <person name="Brannstrom I.O."/>
            <person name="Guillou S."/>
            <person name="Cros-Aarteil S."/>
            <person name="Calhoun S."/>
            <person name="Haridas S."/>
            <person name="Kuo A."/>
            <person name="Mondo S."/>
            <person name="Pangilinan J."/>
            <person name="Riley R."/>
            <person name="LaButti K."/>
            <person name="Andreopoulos B."/>
            <person name="Lipzen A."/>
            <person name="Chen C."/>
            <person name="Yan M."/>
            <person name="Daum C."/>
            <person name="Ng V."/>
            <person name="Clum A."/>
            <person name="Steindorff A."/>
            <person name="Ohm R.A."/>
            <person name="Martin F."/>
            <person name="Silar P."/>
            <person name="Natvig D.O."/>
            <person name="Lalanne C."/>
            <person name="Gautier V."/>
            <person name="Ament-Velasquez S.L."/>
            <person name="Kruys A."/>
            <person name="Hutchinson M.I."/>
            <person name="Powell A.J."/>
            <person name="Barry K."/>
            <person name="Miller A.N."/>
            <person name="Grigoriev I.V."/>
            <person name="Debuchy R."/>
            <person name="Gladieux P."/>
            <person name="Hiltunen Thoren M."/>
            <person name="Johannesson H."/>
        </authorList>
    </citation>
    <scope>NUCLEOTIDE SEQUENCE</scope>
    <source>
        <strain evidence="3">CBS 990.96</strain>
    </source>
</reference>
<name>A0AAN7BCW1_9PEZI</name>
<sequence>CYLPNGHLSDDVPCDPNAEHSMCCPSPDRCLSNGLCITRPDRNNSGPDIGDMYARGTCTDPFWGDKRCPQHCLDNPDSEFVATAPNFKAGGVMVYGCERQGYGAPAAYCCESLVIPKECCNPTVMFSLPAATIGNALPIQTYPAEGDNPATVSKYTGTYAVRFSRTSSTSSTTTPNGTPATTPPPTGLPSDSPDSNSGGLSDSAKVGLGVGLGIGGALFLIGLAFLYFYRRSHPATKNEESAE</sequence>
<comment type="caution">
    <text evidence="3">The sequence shown here is derived from an EMBL/GenBank/DDBJ whole genome shotgun (WGS) entry which is preliminary data.</text>
</comment>
<feature type="transmembrane region" description="Helical" evidence="2">
    <location>
        <begin position="206"/>
        <end position="229"/>
    </location>
</feature>
<dbReference type="AlphaFoldDB" id="A0AAN7BCW1"/>
<protein>
    <submittedName>
        <fullName evidence="3">Uncharacterized protein</fullName>
    </submittedName>
</protein>
<feature type="non-terminal residue" evidence="3">
    <location>
        <position position="1"/>
    </location>
</feature>
<keyword evidence="4" id="KW-1185">Reference proteome</keyword>
<reference evidence="3" key="2">
    <citation type="submission" date="2023-05" db="EMBL/GenBank/DDBJ databases">
        <authorList>
            <consortium name="Lawrence Berkeley National Laboratory"/>
            <person name="Steindorff A."/>
            <person name="Hensen N."/>
            <person name="Bonometti L."/>
            <person name="Westerberg I."/>
            <person name="Brannstrom I.O."/>
            <person name="Guillou S."/>
            <person name="Cros-Aarteil S."/>
            <person name="Calhoun S."/>
            <person name="Haridas S."/>
            <person name="Kuo A."/>
            <person name="Mondo S."/>
            <person name="Pangilinan J."/>
            <person name="Riley R."/>
            <person name="Labutti K."/>
            <person name="Andreopoulos B."/>
            <person name="Lipzen A."/>
            <person name="Chen C."/>
            <person name="Yanf M."/>
            <person name="Daum C."/>
            <person name="Ng V."/>
            <person name="Clum A."/>
            <person name="Ohm R."/>
            <person name="Martin F."/>
            <person name="Silar P."/>
            <person name="Natvig D."/>
            <person name="Lalanne C."/>
            <person name="Gautier V."/>
            <person name="Ament-Velasquez S.L."/>
            <person name="Kruys A."/>
            <person name="Hutchinson M.I."/>
            <person name="Powell A.J."/>
            <person name="Barry K."/>
            <person name="Miller A.N."/>
            <person name="Grigoriev I.V."/>
            <person name="Debuchy R."/>
            <person name="Gladieux P."/>
            <person name="Thoren M.H."/>
            <person name="Johannesson H."/>
        </authorList>
    </citation>
    <scope>NUCLEOTIDE SEQUENCE</scope>
    <source>
        <strain evidence="3">CBS 990.96</strain>
    </source>
</reference>
<accession>A0AAN7BCW1</accession>
<evidence type="ECO:0000256" key="1">
    <source>
        <dbReference type="SAM" id="MobiDB-lite"/>
    </source>
</evidence>
<feature type="compositionally biased region" description="Low complexity" evidence="1">
    <location>
        <begin position="166"/>
        <end position="180"/>
    </location>
</feature>
<dbReference type="Proteomes" id="UP001301958">
    <property type="component" value="Unassembled WGS sequence"/>
</dbReference>
<evidence type="ECO:0000313" key="4">
    <source>
        <dbReference type="Proteomes" id="UP001301958"/>
    </source>
</evidence>
<proteinExistence type="predicted"/>
<gene>
    <name evidence="3" type="ORF">QBC38DRAFT_345383</name>
</gene>
<keyword evidence="2" id="KW-1133">Transmembrane helix</keyword>
<evidence type="ECO:0000313" key="3">
    <source>
        <dbReference type="EMBL" id="KAK4221136.1"/>
    </source>
</evidence>
<dbReference type="EMBL" id="MU865582">
    <property type="protein sequence ID" value="KAK4221136.1"/>
    <property type="molecule type" value="Genomic_DNA"/>
</dbReference>
<keyword evidence="2" id="KW-0472">Membrane</keyword>
<evidence type="ECO:0000256" key="2">
    <source>
        <dbReference type="SAM" id="Phobius"/>
    </source>
</evidence>
<feature type="non-terminal residue" evidence="3">
    <location>
        <position position="243"/>
    </location>
</feature>